<keyword evidence="3" id="KW-0813">Transport</keyword>
<dbReference type="PANTHER" id="PTHR34975:SF2">
    <property type="entry name" value="SPORE GERMINATION PROTEIN A2"/>
    <property type="match status" value="1"/>
</dbReference>
<keyword evidence="5 8" id="KW-0812">Transmembrane</keyword>
<feature type="transmembrane region" description="Helical" evidence="8">
    <location>
        <begin position="77"/>
        <end position="99"/>
    </location>
</feature>
<dbReference type="AlphaFoldDB" id="A0A161WD82"/>
<dbReference type="EMBL" id="LWAE01000008">
    <property type="protein sequence ID" value="KZL89665.1"/>
    <property type="molecule type" value="Genomic_DNA"/>
</dbReference>
<dbReference type="PATRIC" id="fig|1121326.3.peg.5222"/>
<dbReference type="GO" id="GO:0009847">
    <property type="term" value="P:spore germination"/>
    <property type="evidence" value="ECO:0007669"/>
    <property type="project" value="InterPro"/>
</dbReference>
<evidence type="ECO:0000256" key="6">
    <source>
        <dbReference type="ARBA" id="ARBA00022989"/>
    </source>
</evidence>
<reference evidence="9 10" key="1">
    <citation type="submission" date="2016-04" db="EMBL/GenBank/DDBJ databases">
        <title>Genome sequence of Clostridium magnum DSM 2767.</title>
        <authorList>
            <person name="Poehlein A."/>
            <person name="Uhlig R."/>
            <person name="Fischer R."/>
            <person name="Bahl H."/>
            <person name="Daniel R."/>
        </authorList>
    </citation>
    <scope>NUCLEOTIDE SEQUENCE [LARGE SCALE GENOMIC DNA]</scope>
    <source>
        <strain evidence="9 10">DSM 2767</strain>
    </source>
</reference>
<evidence type="ECO:0000256" key="1">
    <source>
        <dbReference type="ARBA" id="ARBA00004141"/>
    </source>
</evidence>
<keyword evidence="10" id="KW-1185">Reference proteome</keyword>
<comment type="subcellular location">
    <subcellularLocation>
        <location evidence="1">Membrane</location>
        <topology evidence="1">Multi-pass membrane protein</topology>
    </subcellularLocation>
</comment>
<keyword evidence="6 8" id="KW-1133">Transmembrane helix</keyword>
<dbReference type="Proteomes" id="UP000076603">
    <property type="component" value="Unassembled WGS sequence"/>
</dbReference>
<feature type="transmembrane region" description="Helical" evidence="8">
    <location>
        <begin position="270"/>
        <end position="291"/>
    </location>
</feature>
<organism evidence="9 10">
    <name type="scientific">Clostridium magnum DSM 2767</name>
    <dbReference type="NCBI Taxonomy" id="1121326"/>
    <lineage>
        <taxon>Bacteria</taxon>
        <taxon>Bacillati</taxon>
        <taxon>Bacillota</taxon>
        <taxon>Clostridia</taxon>
        <taxon>Eubacteriales</taxon>
        <taxon>Clostridiaceae</taxon>
        <taxon>Clostridium</taxon>
    </lineage>
</organism>
<accession>A0A161WD82</accession>
<evidence type="ECO:0000256" key="3">
    <source>
        <dbReference type="ARBA" id="ARBA00022448"/>
    </source>
</evidence>
<evidence type="ECO:0000313" key="9">
    <source>
        <dbReference type="EMBL" id="KZL89665.1"/>
    </source>
</evidence>
<comment type="similarity">
    <text evidence="2">Belongs to the amino acid-polyamine-organocation (APC) superfamily. Spore germination protein (SGP) (TC 2.A.3.9) family.</text>
</comment>
<dbReference type="RefSeq" id="WP_066628937.1">
    <property type="nucleotide sequence ID" value="NZ_FQXL01000007.1"/>
</dbReference>
<gene>
    <name evidence="9" type="primary">yndE_12</name>
    <name evidence="9" type="ORF">CLMAG_51650</name>
</gene>
<feature type="transmembrane region" description="Helical" evidence="8">
    <location>
        <begin position="147"/>
        <end position="167"/>
    </location>
</feature>
<dbReference type="PANTHER" id="PTHR34975">
    <property type="entry name" value="SPORE GERMINATION PROTEIN A2"/>
    <property type="match status" value="1"/>
</dbReference>
<feature type="transmembrane region" description="Helical" evidence="8">
    <location>
        <begin position="119"/>
        <end position="135"/>
    </location>
</feature>
<dbReference type="OrthoDB" id="1675410at2"/>
<feature type="transmembrane region" description="Helical" evidence="8">
    <location>
        <begin position="340"/>
        <end position="357"/>
    </location>
</feature>
<evidence type="ECO:0000256" key="5">
    <source>
        <dbReference type="ARBA" id="ARBA00022692"/>
    </source>
</evidence>
<name>A0A161WD82_9CLOT</name>
<evidence type="ECO:0000256" key="2">
    <source>
        <dbReference type="ARBA" id="ARBA00007998"/>
    </source>
</evidence>
<evidence type="ECO:0000313" key="10">
    <source>
        <dbReference type="Proteomes" id="UP000076603"/>
    </source>
</evidence>
<dbReference type="GO" id="GO:0016020">
    <property type="term" value="C:membrane"/>
    <property type="evidence" value="ECO:0007669"/>
    <property type="project" value="UniProtKB-SubCell"/>
</dbReference>
<feature type="transmembrane region" description="Helical" evidence="8">
    <location>
        <begin position="216"/>
        <end position="238"/>
    </location>
</feature>
<keyword evidence="7 8" id="KW-0472">Membrane</keyword>
<dbReference type="STRING" id="1121326.CLMAG_51650"/>
<evidence type="ECO:0000256" key="8">
    <source>
        <dbReference type="SAM" id="Phobius"/>
    </source>
</evidence>
<feature type="transmembrane region" description="Helical" evidence="8">
    <location>
        <begin position="7"/>
        <end position="27"/>
    </location>
</feature>
<keyword evidence="4" id="KW-0309">Germination</keyword>
<comment type="caution">
    <text evidence="9">The sequence shown here is derived from an EMBL/GenBank/DDBJ whole genome shotgun (WGS) entry which is preliminary data.</text>
</comment>
<evidence type="ECO:0000256" key="4">
    <source>
        <dbReference type="ARBA" id="ARBA00022544"/>
    </source>
</evidence>
<evidence type="ECO:0000256" key="7">
    <source>
        <dbReference type="ARBA" id="ARBA00023136"/>
    </source>
</evidence>
<feature type="transmembrane region" description="Helical" evidence="8">
    <location>
        <begin position="39"/>
        <end position="65"/>
    </location>
</feature>
<protein>
    <submittedName>
        <fullName evidence="9">Spore germination protein YndE</fullName>
    </submittedName>
</protein>
<dbReference type="InterPro" id="IPR004761">
    <property type="entry name" value="Spore_GerAB"/>
</dbReference>
<sequence length="366" mass="41458">MSKGGKFSVYEGVLFTTVIIVSKTLYTSPSIVVKLTGTASWYVTLISCVTAVILFSIICILLNRFPGKNLIEIYEGVLGNLVGKIVGFSFSAHLLYYAASVLREFLEMIKVYNLPHTPPSVIIITYLSVCTLINYKGIESMLRIATISFYPIIFGIFIILALALPYYHIDYIKPYLGYGFKKTLYVGFFRSSAYAEVLILPTIITSLYSVKDCKRIGVISILLSGFIFSVTSLCYLMTYQYTMGVENLSGIFELSRMIYYSRYAQRMESIFLFAWVIFSLLTVSSGFYLSIRIYCQNFHITDPRPLLLPFALLTYVVALQPKSISELIDVNLKFIRQQSFFAAYGVPIFVLIIALIFRKKDQNSST</sequence>
<dbReference type="Gene3D" id="1.20.1740.10">
    <property type="entry name" value="Amino acid/polyamine transporter I"/>
    <property type="match status" value="1"/>
</dbReference>
<proteinExistence type="inferred from homology"/>
<feature type="transmembrane region" description="Helical" evidence="8">
    <location>
        <begin position="187"/>
        <end position="209"/>
    </location>
</feature>
<dbReference type="Pfam" id="PF03845">
    <property type="entry name" value="Spore_permease"/>
    <property type="match status" value="1"/>
</dbReference>